<accession>A0A9Q9MKG8</accession>
<protein>
    <submittedName>
        <fullName evidence="5">Gfo/Idh/MocA family oxidoreductase</fullName>
    </submittedName>
</protein>
<dbReference type="Proteomes" id="UP001058003">
    <property type="component" value="Chromosome"/>
</dbReference>
<dbReference type="InterPro" id="IPR036291">
    <property type="entry name" value="NAD(P)-bd_dom_sf"/>
</dbReference>
<dbReference type="PANTHER" id="PTHR22604">
    <property type="entry name" value="OXIDOREDUCTASES"/>
    <property type="match status" value="1"/>
</dbReference>
<dbReference type="Pfam" id="PF22725">
    <property type="entry name" value="GFO_IDH_MocA_C3"/>
    <property type="match status" value="1"/>
</dbReference>
<dbReference type="InterPro" id="IPR055170">
    <property type="entry name" value="GFO_IDH_MocA-like_dom"/>
</dbReference>
<dbReference type="KEGG" id="daur:Daura_18440"/>
<dbReference type="InterPro" id="IPR000683">
    <property type="entry name" value="Gfo/Idh/MocA-like_OxRdtase_N"/>
</dbReference>
<name>A0A9Q9MKG8_9ACTN</name>
<keyword evidence="6" id="KW-1185">Reference proteome</keyword>
<feature type="domain" description="GFO/IDH/MocA-like oxidoreductase" evidence="4">
    <location>
        <begin position="148"/>
        <end position="259"/>
    </location>
</feature>
<dbReference type="AlphaFoldDB" id="A0A9Q9MKG8"/>
<dbReference type="GO" id="GO:0000166">
    <property type="term" value="F:nucleotide binding"/>
    <property type="evidence" value="ECO:0007669"/>
    <property type="project" value="InterPro"/>
</dbReference>
<dbReference type="Gene3D" id="3.40.50.720">
    <property type="entry name" value="NAD(P)-binding Rossmann-like Domain"/>
    <property type="match status" value="1"/>
</dbReference>
<dbReference type="SUPFAM" id="SSF51735">
    <property type="entry name" value="NAD(P)-binding Rossmann-fold domains"/>
    <property type="match status" value="1"/>
</dbReference>
<keyword evidence="2" id="KW-0560">Oxidoreductase</keyword>
<dbReference type="InterPro" id="IPR050984">
    <property type="entry name" value="Gfo/Idh/MocA_domain"/>
</dbReference>
<comment type="similarity">
    <text evidence="1">Belongs to the Gfo/Idh/MocA family.</text>
</comment>
<evidence type="ECO:0000259" key="3">
    <source>
        <dbReference type="Pfam" id="PF01408"/>
    </source>
</evidence>
<reference evidence="5" key="1">
    <citation type="submission" date="2021-04" db="EMBL/GenBank/DDBJ databases">
        <title>Dactylosporangium aurantiacum NRRL B-8018 full assembly.</title>
        <authorList>
            <person name="Hartkoorn R.C."/>
            <person name="Beaudoing E."/>
            <person name="Hot D."/>
        </authorList>
    </citation>
    <scope>NUCLEOTIDE SEQUENCE</scope>
    <source>
        <strain evidence="5">NRRL B-8018</strain>
    </source>
</reference>
<evidence type="ECO:0000313" key="6">
    <source>
        <dbReference type="Proteomes" id="UP001058003"/>
    </source>
</evidence>
<sequence length="346" mass="36373">MDALPVARTADPADAPPIKWGVIAPGWIAEQFATAVHRYSKSRIVAVGSSSAQRAEAFAARHGVERAYGSYEALVDDPGIDAVYVASPHSHHFAQALLALRAGRPVLVEKAFTQNATQAAQLIDLARGAGLLLMEAMWSRFLPHYDVIRQVLADGGLGAVQTVISDHGQHFDIPPTHRLLNPALAGGALLDLGIYPISFTSFVLGAPEQIQATGTMTTTGVDAQVSAVLRTGSAHGIISTTQTAASPTTASISGTAARLEIAGPFYQPQAVRFTAVTGETRQSAPAAVTGHEGLVYQAAHFAELLSAGATDSPLLPLDETLSIMRTMDEIRRQIGLVYPDEAALNG</sequence>
<organism evidence="5 6">
    <name type="scientific">Dactylosporangium aurantiacum</name>
    <dbReference type="NCBI Taxonomy" id="35754"/>
    <lineage>
        <taxon>Bacteria</taxon>
        <taxon>Bacillati</taxon>
        <taxon>Actinomycetota</taxon>
        <taxon>Actinomycetes</taxon>
        <taxon>Micromonosporales</taxon>
        <taxon>Micromonosporaceae</taxon>
        <taxon>Dactylosporangium</taxon>
    </lineage>
</organism>
<dbReference type="Gene3D" id="3.30.360.10">
    <property type="entry name" value="Dihydrodipicolinate Reductase, domain 2"/>
    <property type="match status" value="1"/>
</dbReference>
<dbReference type="EMBL" id="CP073767">
    <property type="protein sequence ID" value="UWZ57970.1"/>
    <property type="molecule type" value="Genomic_DNA"/>
</dbReference>
<dbReference type="RefSeq" id="WP_211273579.1">
    <property type="nucleotide sequence ID" value="NZ_CP073767.1"/>
</dbReference>
<evidence type="ECO:0000313" key="5">
    <source>
        <dbReference type="EMBL" id="UWZ57970.1"/>
    </source>
</evidence>
<proteinExistence type="inferred from homology"/>
<evidence type="ECO:0000259" key="4">
    <source>
        <dbReference type="Pfam" id="PF22725"/>
    </source>
</evidence>
<dbReference type="GO" id="GO:0016491">
    <property type="term" value="F:oxidoreductase activity"/>
    <property type="evidence" value="ECO:0007669"/>
    <property type="project" value="UniProtKB-KW"/>
</dbReference>
<evidence type="ECO:0000256" key="1">
    <source>
        <dbReference type="ARBA" id="ARBA00010928"/>
    </source>
</evidence>
<feature type="domain" description="Gfo/Idh/MocA-like oxidoreductase N-terminal" evidence="3">
    <location>
        <begin position="18"/>
        <end position="135"/>
    </location>
</feature>
<gene>
    <name evidence="5" type="ORF">Daura_18440</name>
</gene>
<dbReference type="Pfam" id="PF01408">
    <property type="entry name" value="GFO_IDH_MocA"/>
    <property type="match status" value="1"/>
</dbReference>
<dbReference type="PANTHER" id="PTHR22604:SF105">
    <property type="entry name" value="TRANS-1,2-DIHYDROBENZENE-1,2-DIOL DEHYDROGENASE"/>
    <property type="match status" value="1"/>
</dbReference>
<dbReference type="SUPFAM" id="SSF55347">
    <property type="entry name" value="Glyceraldehyde-3-phosphate dehydrogenase-like, C-terminal domain"/>
    <property type="match status" value="1"/>
</dbReference>
<evidence type="ECO:0000256" key="2">
    <source>
        <dbReference type="ARBA" id="ARBA00023002"/>
    </source>
</evidence>